<feature type="transmembrane region" description="Helical" evidence="3">
    <location>
        <begin position="100"/>
        <end position="122"/>
    </location>
</feature>
<name>A0A1A3BQN2_MYCAS</name>
<dbReference type="EMBL" id="LZKQ01000282">
    <property type="protein sequence ID" value="OBI76297.1"/>
    <property type="molecule type" value="Genomic_DNA"/>
</dbReference>
<evidence type="ECO:0008006" key="6">
    <source>
        <dbReference type="Google" id="ProtNLM"/>
    </source>
</evidence>
<dbReference type="PANTHER" id="PTHR48098:SF1">
    <property type="entry name" value="DIACYLGLYCEROL ACYLTRANSFERASE_MYCOLYLTRANSFERASE AG85A"/>
    <property type="match status" value="1"/>
</dbReference>
<dbReference type="InterPro" id="IPR000801">
    <property type="entry name" value="Esterase-like"/>
</dbReference>
<dbReference type="Pfam" id="PF00756">
    <property type="entry name" value="Esterase"/>
    <property type="match status" value="1"/>
</dbReference>
<protein>
    <recommendedName>
        <fullName evidence="6">Esterase</fullName>
    </recommendedName>
</protein>
<feature type="transmembrane region" description="Helical" evidence="3">
    <location>
        <begin position="6"/>
        <end position="28"/>
    </location>
</feature>
<feature type="transmembrane region" description="Helical" evidence="3">
    <location>
        <begin position="40"/>
        <end position="58"/>
    </location>
</feature>
<dbReference type="GO" id="GO:0016747">
    <property type="term" value="F:acyltransferase activity, transferring groups other than amino-acyl groups"/>
    <property type="evidence" value="ECO:0007669"/>
    <property type="project" value="TreeGrafter"/>
</dbReference>
<dbReference type="STRING" id="1790.A5645_18360"/>
<organism evidence="4 5">
    <name type="scientific">Mycobacterium asiaticum</name>
    <dbReference type="NCBI Taxonomy" id="1790"/>
    <lineage>
        <taxon>Bacteria</taxon>
        <taxon>Bacillati</taxon>
        <taxon>Actinomycetota</taxon>
        <taxon>Actinomycetes</taxon>
        <taxon>Mycobacteriales</taxon>
        <taxon>Mycobacteriaceae</taxon>
        <taxon>Mycobacterium</taxon>
    </lineage>
</organism>
<gene>
    <name evidence="4" type="ORF">A9X01_03865</name>
</gene>
<evidence type="ECO:0000256" key="3">
    <source>
        <dbReference type="SAM" id="Phobius"/>
    </source>
</evidence>
<dbReference type="InterPro" id="IPR029058">
    <property type="entry name" value="AB_hydrolase_fold"/>
</dbReference>
<dbReference type="Gene3D" id="3.40.50.1820">
    <property type="entry name" value="alpha/beta hydrolase"/>
    <property type="match status" value="1"/>
</dbReference>
<feature type="transmembrane region" description="Helical" evidence="3">
    <location>
        <begin position="70"/>
        <end position="88"/>
    </location>
</feature>
<keyword evidence="3" id="KW-1133">Transmembrane helix</keyword>
<keyword evidence="3" id="KW-0472">Membrane</keyword>
<evidence type="ECO:0000313" key="5">
    <source>
        <dbReference type="Proteomes" id="UP000093795"/>
    </source>
</evidence>
<dbReference type="SUPFAM" id="SSF53474">
    <property type="entry name" value="alpha/beta-Hydrolases"/>
    <property type="match status" value="1"/>
</dbReference>
<reference evidence="4 5" key="1">
    <citation type="submission" date="2016-06" db="EMBL/GenBank/DDBJ databases">
        <authorList>
            <person name="Kjaerup R.B."/>
            <person name="Dalgaard T.S."/>
            <person name="Juul-Madsen H.R."/>
        </authorList>
    </citation>
    <scope>NUCLEOTIDE SEQUENCE [LARGE SCALE GENOMIC DNA]</scope>
    <source>
        <strain evidence="4 5">1081914.2</strain>
    </source>
</reference>
<comment type="subcellular location">
    <subcellularLocation>
        <location evidence="1">Secreted</location>
    </subcellularLocation>
</comment>
<evidence type="ECO:0000313" key="4">
    <source>
        <dbReference type="EMBL" id="OBI76297.1"/>
    </source>
</evidence>
<dbReference type="PANTHER" id="PTHR48098">
    <property type="entry name" value="ENTEROCHELIN ESTERASE-RELATED"/>
    <property type="match status" value="1"/>
</dbReference>
<evidence type="ECO:0000256" key="1">
    <source>
        <dbReference type="ARBA" id="ARBA00004613"/>
    </source>
</evidence>
<proteinExistence type="predicted"/>
<dbReference type="Proteomes" id="UP000093795">
    <property type="component" value="Unassembled WGS sequence"/>
</dbReference>
<keyword evidence="3" id="KW-0812">Transmembrane</keyword>
<accession>A0A1A3BQN2</accession>
<keyword evidence="2" id="KW-0964">Secreted</keyword>
<dbReference type="AlphaFoldDB" id="A0A1A3BQN2"/>
<dbReference type="GO" id="GO:0005576">
    <property type="term" value="C:extracellular region"/>
    <property type="evidence" value="ECO:0007669"/>
    <property type="project" value="UniProtKB-SubCell"/>
</dbReference>
<dbReference type="RefSeq" id="WP_065123042.1">
    <property type="nucleotide sequence ID" value="NZ_LZKQ01000282.1"/>
</dbReference>
<dbReference type="InterPro" id="IPR050583">
    <property type="entry name" value="Mycobacterial_A85_antigen"/>
</dbReference>
<comment type="caution">
    <text evidence="4">The sequence shown here is derived from an EMBL/GenBank/DDBJ whole genome shotgun (WGS) entry which is preliminary data.</text>
</comment>
<evidence type="ECO:0000256" key="2">
    <source>
        <dbReference type="ARBA" id="ARBA00022525"/>
    </source>
</evidence>
<dbReference type="eggNOG" id="COG0627">
    <property type="taxonomic scope" value="Bacteria"/>
</dbReference>
<sequence length="432" mass="45531">MFERASLMHGVIPAAVQCLAAGALLYAIGWRGRRWRTRRVPLAFGAAAVTGGLAYWYYGTLGLASEPAPWQMWLWVTLVGLAVALAVLGWRGAGWWRRNVLVFAASFCLLSTGLIINGWLGYFATVHSAWSQLANRPLPGQIDLATMRAMQRQGVAPTNGALVPAHTSTRVSRFAHRTEWVYLPPAWFSSTPPPALPAVLMIGGEFNTPADWVRAGDALTALDRYAAAHGGNAPVAVFADATGGFTSDTECVNGPRGNAADHLTAEVIPEIADQFALGAQTEWGVVGFSSGGTCAVDLAVMHPGTFSAFVDIGGDIGPNAGTREQTVERLFGGDAAAYWWFDPATAITRHGHYADLSGLFAVPGASADHKAVGQDAARELCALGTANGISCKVVALPGKHDWPSAATAFALTLPWLAERLGTPDGTTAAVPQ</sequence>